<feature type="domain" description="Thiamine pyrophosphate enzyme central" evidence="13">
    <location>
        <begin position="199"/>
        <end position="333"/>
    </location>
</feature>
<dbReference type="Pfam" id="PF00205">
    <property type="entry name" value="TPP_enzyme_M"/>
    <property type="match status" value="1"/>
</dbReference>
<protein>
    <recommendedName>
        <fullName evidence="5">Alpha-keto-acid decarboxylase</fullName>
    </recommendedName>
</protein>
<sequence>MFKIYTIGMYLLDRLHELGVCHVFGVAGDYNLTFLDDVINHEEIDWIGTCNELNAAYAADGYARMKGIGAVVTTFGVGELSAVNGIAGAYAEKVPVVKITGAPHTDIMETDLAVHHTLGDGIFDHFSKIFQQITAAQAFLTVENAAEEIDRVLSYCWFEKCPVYINFPVNVVKQPIDKPKAKLLMQEKTNNITEIEWVLEKILTVVEGSKNPIILADYEVNRYQLEKELKELMTITGFPIATLSRGKGIVDERHPQFIGIYNGDLSQPYVRERIDNSDCIMSIGVQLTDLTTGGFSHRFSDRNTIEINQGQIKIKREMGININCELKDVLQRLISLFYSKVNSVPLQINSFLSQSIDMTVKCRGQKNKLISQRYFWNQIYHFLQSEDVILADQGTAFYGATMIPLPSKCRFIGQPLWGSIGYTLPALLGAQLADVNQRNILFIGDGAFQMVSQELSTIIRERLTPIIFLLNNDGYTTERIIQGEFQKYNDLQMWDYCQFAKCLTLDEENILIMKVCDEEEFEEALLQASHAVNHLIFIEVIMERSDVPVLLDGLAKKLQK</sequence>
<evidence type="ECO:0000256" key="7">
    <source>
        <dbReference type="ARBA" id="ARBA00022793"/>
    </source>
</evidence>
<evidence type="ECO:0000313" key="17">
    <source>
        <dbReference type="Proteomes" id="UP000220502"/>
    </source>
</evidence>
<dbReference type="PANTHER" id="PTHR43452:SF30">
    <property type="entry name" value="PYRUVATE DECARBOXYLASE ISOZYME 1-RELATED"/>
    <property type="match status" value="1"/>
</dbReference>
<dbReference type="Pfam" id="PF02775">
    <property type="entry name" value="TPP_enzyme_C"/>
    <property type="match status" value="1"/>
</dbReference>
<evidence type="ECO:0000256" key="12">
    <source>
        <dbReference type="RuleBase" id="RU362132"/>
    </source>
</evidence>
<comment type="function">
    <text evidence="3">Decarboxylates branched-chain and aromatic alpha-keto acids to aldehydes.</text>
</comment>
<evidence type="ECO:0000259" key="15">
    <source>
        <dbReference type="Pfam" id="PF02776"/>
    </source>
</evidence>
<dbReference type="Gene3D" id="3.40.50.970">
    <property type="match status" value="2"/>
</dbReference>
<dbReference type="Gene3D" id="3.40.50.1220">
    <property type="entry name" value="TPP-binding domain"/>
    <property type="match status" value="1"/>
</dbReference>
<dbReference type="EMBL" id="NTXF01000099">
    <property type="protein sequence ID" value="PEX42023.1"/>
    <property type="molecule type" value="Genomic_DNA"/>
</dbReference>
<keyword evidence="6 11" id="KW-0479">Metal-binding</keyword>
<dbReference type="Proteomes" id="UP000220502">
    <property type="component" value="Unassembled WGS sequence"/>
</dbReference>
<dbReference type="CDD" id="cd07038">
    <property type="entry name" value="TPP_PYR_PDC_IPDC_like"/>
    <property type="match status" value="1"/>
</dbReference>
<dbReference type="GO" id="GO:0046872">
    <property type="term" value="F:metal ion binding"/>
    <property type="evidence" value="ECO:0007669"/>
    <property type="project" value="UniProtKB-KW"/>
</dbReference>
<accession>A0ABD6SC20</accession>
<proteinExistence type="inferred from homology"/>
<dbReference type="Pfam" id="PF02776">
    <property type="entry name" value="TPP_enzyme_N"/>
    <property type="match status" value="1"/>
</dbReference>
<keyword evidence="9 12" id="KW-0786">Thiamine pyrophosphate</keyword>
<evidence type="ECO:0000256" key="1">
    <source>
        <dbReference type="ARBA" id="ARBA00001920"/>
    </source>
</evidence>
<feature type="domain" description="Thiamine pyrophosphate enzyme TPP-binding" evidence="14">
    <location>
        <begin position="400"/>
        <end position="540"/>
    </location>
</feature>
<evidence type="ECO:0000313" key="16">
    <source>
        <dbReference type="EMBL" id="PEX42023.1"/>
    </source>
</evidence>
<evidence type="ECO:0000256" key="10">
    <source>
        <dbReference type="ARBA" id="ARBA00023239"/>
    </source>
</evidence>
<evidence type="ECO:0000256" key="11">
    <source>
        <dbReference type="PIRSR" id="PIRSR036565-2"/>
    </source>
</evidence>
<evidence type="ECO:0000256" key="5">
    <source>
        <dbReference type="ARBA" id="ARBA00020054"/>
    </source>
</evidence>
<evidence type="ECO:0000256" key="9">
    <source>
        <dbReference type="ARBA" id="ARBA00023052"/>
    </source>
</evidence>
<name>A0ABD6SC20_BACTU</name>
<comment type="similarity">
    <text evidence="4 12">Belongs to the TPP enzyme family.</text>
</comment>
<dbReference type="InterPro" id="IPR011766">
    <property type="entry name" value="TPP_enzyme_TPP-bd"/>
</dbReference>
<comment type="cofactor">
    <cofactor evidence="11">
        <name>Mg(2+)</name>
        <dbReference type="ChEBI" id="CHEBI:18420"/>
    </cofactor>
    <text evidence="11">Binds 1 Mg(2+) per subunit.</text>
</comment>
<dbReference type="PIRSF" id="PIRSF036565">
    <property type="entry name" value="Pyruvt_ip_decrb"/>
    <property type="match status" value="1"/>
</dbReference>
<dbReference type="InterPro" id="IPR012110">
    <property type="entry name" value="PDC/IPDC-like"/>
</dbReference>
<dbReference type="SUPFAM" id="SSF52467">
    <property type="entry name" value="DHS-like NAD/FAD-binding domain"/>
    <property type="match status" value="1"/>
</dbReference>
<feature type="binding site" evidence="11">
    <location>
        <position position="472"/>
    </location>
    <ligand>
        <name>Mg(2+)</name>
        <dbReference type="ChEBI" id="CHEBI:18420"/>
    </ligand>
</feature>
<dbReference type="InterPro" id="IPR029061">
    <property type="entry name" value="THDP-binding"/>
</dbReference>
<dbReference type="SUPFAM" id="SSF52518">
    <property type="entry name" value="Thiamin diphosphate-binding fold (THDP-binding)"/>
    <property type="match status" value="2"/>
</dbReference>
<dbReference type="InterPro" id="IPR012000">
    <property type="entry name" value="Thiamin_PyroP_enz_cen_dom"/>
</dbReference>
<organism evidence="16 17">
    <name type="scientific">Bacillus thuringiensis</name>
    <dbReference type="NCBI Taxonomy" id="1428"/>
    <lineage>
        <taxon>Bacteria</taxon>
        <taxon>Bacillati</taxon>
        <taxon>Bacillota</taxon>
        <taxon>Bacilli</taxon>
        <taxon>Bacillales</taxon>
        <taxon>Bacillaceae</taxon>
        <taxon>Bacillus</taxon>
        <taxon>Bacillus cereus group</taxon>
    </lineage>
</organism>
<keyword evidence="7" id="KW-0210">Decarboxylase</keyword>
<reference evidence="16 17" key="1">
    <citation type="submission" date="2017-09" db="EMBL/GenBank/DDBJ databases">
        <title>Large-scale bioinformatics analysis of Bacillus genomes uncovers conserved roles of natural products in bacterial physiology.</title>
        <authorList>
            <consortium name="Agbiome Team Llc"/>
            <person name="Bleich R.M."/>
            <person name="Kirk G.J."/>
            <person name="Santa Maria K.C."/>
            <person name="Allen S.E."/>
            <person name="Farag S."/>
            <person name="Shank E.A."/>
            <person name="Bowers A."/>
        </authorList>
    </citation>
    <scope>NUCLEOTIDE SEQUENCE [LARGE SCALE GENOMIC DNA]</scope>
    <source>
        <strain evidence="16 17">AFS007900</strain>
    </source>
</reference>
<keyword evidence="8 11" id="KW-0460">Magnesium</keyword>
<evidence type="ECO:0000259" key="13">
    <source>
        <dbReference type="Pfam" id="PF00205"/>
    </source>
</evidence>
<dbReference type="GO" id="GO:0016831">
    <property type="term" value="F:carboxy-lyase activity"/>
    <property type="evidence" value="ECO:0007669"/>
    <property type="project" value="UniProtKB-KW"/>
</dbReference>
<gene>
    <name evidence="16" type="ORF">CN461_31325</name>
</gene>
<dbReference type="AlphaFoldDB" id="A0ABD6SC20"/>
<evidence type="ECO:0000256" key="3">
    <source>
        <dbReference type="ARBA" id="ARBA00002938"/>
    </source>
</evidence>
<evidence type="ECO:0000256" key="2">
    <source>
        <dbReference type="ARBA" id="ARBA00001964"/>
    </source>
</evidence>
<evidence type="ECO:0000259" key="14">
    <source>
        <dbReference type="Pfam" id="PF02775"/>
    </source>
</evidence>
<evidence type="ECO:0000256" key="8">
    <source>
        <dbReference type="ARBA" id="ARBA00022842"/>
    </source>
</evidence>
<keyword evidence="10" id="KW-0456">Lyase</keyword>
<comment type="cofactor">
    <cofactor evidence="2">
        <name>thiamine diphosphate</name>
        <dbReference type="ChEBI" id="CHEBI:58937"/>
    </cofactor>
</comment>
<dbReference type="CDD" id="cd02005">
    <property type="entry name" value="TPP_PDC_IPDC"/>
    <property type="match status" value="1"/>
</dbReference>
<evidence type="ECO:0000256" key="6">
    <source>
        <dbReference type="ARBA" id="ARBA00022723"/>
    </source>
</evidence>
<dbReference type="InterPro" id="IPR012001">
    <property type="entry name" value="Thiamin_PyroP_enz_TPP-bd_dom"/>
</dbReference>
<dbReference type="FunFam" id="3.40.50.970:FF:000024">
    <property type="entry name" value="Pyruvate decarboxylase isozyme"/>
    <property type="match status" value="1"/>
</dbReference>
<dbReference type="FunFam" id="3.40.50.970:FF:000019">
    <property type="entry name" value="Pyruvate decarboxylase isozyme"/>
    <property type="match status" value="1"/>
</dbReference>
<dbReference type="InterPro" id="IPR029035">
    <property type="entry name" value="DHS-like_NAD/FAD-binding_dom"/>
</dbReference>
<evidence type="ECO:0000256" key="4">
    <source>
        <dbReference type="ARBA" id="ARBA00007812"/>
    </source>
</evidence>
<comment type="cofactor">
    <cofactor evidence="1">
        <name>a metal cation</name>
        <dbReference type="ChEBI" id="CHEBI:25213"/>
    </cofactor>
</comment>
<comment type="caution">
    <text evidence="16">The sequence shown here is derived from an EMBL/GenBank/DDBJ whole genome shotgun (WGS) entry which is preliminary data.</text>
</comment>
<feature type="binding site" evidence="11">
    <location>
        <position position="474"/>
    </location>
    <ligand>
        <name>Mg(2+)</name>
        <dbReference type="ChEBI" id="CHEBI:18420"/>
    </ligand>
</feature>
<dbReference type="InterPro" id="IPR047214">
    <property type="entry name" value="TPP_PDC_IPDC"/>
</dbReference>
<dbReference type="PANTHER" id="PTHR43452">
    <property type="entry name" value="PYRUVATE DECARBOXYLASE"/>
    <property type="match status" value="1"/>
</dbReference>
<feature type="domain" description="Thiamine pyrophosphate enzyme N-terminal TPP-binding" evidence="15">
    <location>
        <begin position="6"/>
        <end position="109"/>
    </location>
</feature>
<feature type="binding site" evidence="11">
    <location>
        <position position="445"/>
    </location>
    <ligand>
        <name>Mg(2+)</name>
        <dbReference type="ChEBI" id="CHEBI:18420"/>
    </ligand>
</feature>
<dbReference type="InterPro" id="IPR047213">
    <property type="entry name" value="TPP_PYR_PDC_IPDC-like"/>
</dbReference>